<keyword evidence="1" id="KW-0175">Coiled coil</keyword>
<dbReference type="RefSeq" id="WP_338754868.1">
    <property type="nucleotide sequence ID" value="NZ_CP147405.1"/>
</dbReference>
<evidence type="ECO:0000313" key="3">
    <source>
        <dbReference type="Proteomes" id="UP001387364"/>
    </source>
</evidence>
<accession>A0ABZ2NB43</accession>
<dbReference type="EMBL" id="CP147405">
    <property type="protein sequence ID" value="WXB94976.1"/>
    <property type="molecule type" value="Genomic_DNA"/>
</dbReference>
<feature type="coiled-coil region" evidence="1">
    <location>
        <begin position="104"/>
        <end position="135"/>
    </location>
</feature>
<reference evidence="2 3" key="1">
    <citation type="submission" date="2024-02" db="EMBL/GenBank/DDBJ databases">
        <title>Seven novel Bacillus-like species.</title>
        <authorList>
            <person name="Liu G."/>
        </authorList>
    </citation>
    <scope>NUCLEOTIDE SEQUENCE [LARGE SCALE GENOMIC DNA]</scope>
    <source>
        <strain evidence="2 3">FJAT-52991</strain>
        <plasmid evidence="2 3">unnamed1</plasmid>
    </source>
</reference>
<geneLocation type="plasmid" evidence="2 3">
    <name>unnamed1</name>
</geneLocation>
<sequence length="137" mass="16024">MSNKQQDIFNKIKGKTGANAFVQKMNEEKDAPEETTSFEEFIKSLSEEEAEMKKKKRVNDTHVSHTVYIDKELKEAMDLLAGISERGWKTRFLNGLIRNGLKPYAETLERLNEAKKQEEKLKQKLQKDLEKIHNRDQ</sequence>
<protein>
    <submittedName>
        <fullName evidence="2">Uncharacterized protein</fullName>
    </submittedName>
</protein>
<proteinExistence type="predicted"/>
<organism evidence="2 3">
    <name type="scientific">Bacillus kandeliae</name>
    <dbReference type="NCBI Taxonomy" id="3129297"/>
    <lineage>
        <taxon>Bacteria</taxon>
        <taxon>Bacillati</taxon>
        <taxon>Bacillota</taxon>
        <taxon>Bacilli</taxon>
        <taxon>Bacillales</taxon>
        <taxon>Bacillaceae</taxon>
        <taxon>Bacillus</taxon>
    </lineage>
</organism>
<evidence type="ECO:0000313" key="2">
    <source>
        <dbReference type="EMBL" id="WXB94976.1"/>
    </source>
</evidence>
<evidence type="ECO:0000256" key="1">
    <source>
        <dbReference type="SAM" id="Coils"/>
    </source>
</evidence>
<gene>
    <name evidence="2" type="ORF">WDJ61_18520</name>
</gene>
<keyword evidence="2" id="KW-0614">Plasmid</keyword>
<dbReference type="Proteomes" id="UP001387364">
    <property type="component" value="Plasmid unnamed1"/>
</dbReference>
<keyword evidence="3" id="KW-1185">Reference proteome</keyword>
<name>A0ABZ2NB43_9BACI</name>